<dbReference type="GO" id="GO:0005655">
    <property type="term" value="C:nucleolar ribonuclease P complex"/>
    <property type="evidence" value="ECO:0007669"/>
    <property type="project" value="InterPro"/>
</dbReference>
<dbReference type="GO" id="GO:0001682">
    <property type="term" value="P:tRNA 5'-leader removal"/>
    <property type="evidence" value="ECO:0007669"/>
    <property type="project" value="InterPro"/>
</dbReference>
<comment type="caution">
    <text evidence="4">The sequence shown here is derived from an EMBL/GenBank/DDBJ whole genome shotgun (WGS) entry which is preliminary data.</text>
</comment>
<keyword evidence="5" id="KW-1185">Reference proteome</keyword>
<feature type="domain" description="POPLD" evidence="2">
    <location>
        <begin position="186"/>
        <end position="277"/>
    </location>
</feature>
<feature type="region of interest" description="Disordered" evidence="1">
    <location>
        <begin position="313"/>
        <end position="367"/>
    </location>
</feature>
<dbReference type="GO" id="GO:0000172">
    <property type="term" value="C:ribonuclease MRP complex"/>
    <property type="evidence" value="ECO:0007669"/>
    <property type="project" value="InterPro"/>
</dbReference>
<protein>
    <submittedName>
        <fullName evidence="4">Ribonucleases P/MRP protein subunit POP1</fullName>
    </submittedName>
</protein>
<feature type="compositionally biased region" description="Basic and acidic residues" evidence="1">
    <location>
        <begin position="358"/>
        <end position="367"/>
    </location>
</feature>
<dbReference type="PANTHER" id="PTHR22731">
    <property type="entry name" value="RIBONUCLEASES P/MRP PROTEIN SUBUNIT POP1"/>
    <property type="match status" value="1"/>
</dbReference>
<feature type="compositionally biased region" description="Low complexity" evidence="1">
    <location>
        <begin position="325"/>
        <end position="348"/>
    </location>
</feature>
<evidence type="ECO:0000259" key="3">
    <source>
        <dbReference type="Pfam" id="PF22770"/>
    </source>
</evidence>
<organism evidence="4 5">
    <name type="scientific">Portunus trituberculatus</name>
    <name type="common">Swimming crab</name>
    <name type="synonym">Neptunus trituberculatus</name>
    <dbReference type="NCBI Taxonomy" id="210409"/>
    <lineage>
        <taxon>Eukaryota</taxon>
        <taxon>Metazoa</taxon>
        <taxon>Ecdysozoa</taxon>
        <taxon>Arthropoda</taxon>
        <taxon>Crustacea</taxon>
        <taxon>Multicrustacea</taxon>
        <taxon>Malacostraca</taxon>
        <taxon>Eumalacostraca</taxon>
        <taxon>Eucarida</taxon>
        <taxon>Decapoda</taxon>
        <taxon>Pleocyemata</taxon>
        <taxon>Brachyura</taxon>
        <taxon>Eubrachyura</taxon>
        <taxon>Portunoidea</taxon>
        <taxon>Portunidae</taxon>
        <taxon>Portuninae</taxon>
        <taxon>Portunus</taxon>
    </lineage>
</organism>
<proteinExistence type="predicted"/>
<dbReference type="InterPro" id="IPR012590">
    <property type="entry name" value="POPLD_dom"/>
</dbReference>
<accession>A0A5B7FPB9</accession>
<dbReference type="InterPro" id="IPR039182">
    <property type="entry name" value="Pop1"/>
</dbReference>
<evidence type="ECO:0000256" key="1">
    <source>
        <dbReference type="SAM" id="MobiDB-lite"/>
    </source>
</evidence>
<dbReference type="InterPro" id="IPR055079">
    <property type="entry name" value="POP1_C"/>
</dbReference>
<dbReference type="OrthoDB" id="442863at2759"/>
<evidence type="ECO:0000259" key="2">
    <source>
        <dbReference type="Pfam" id="PF08170"/>
    </source>
</evidence>
<dbReference type="Proteomes" id="UP000324222">
    <property type="component" value="Unassembled WGS sequence"/>
</dbReference>
<feature type="domain" description="POP1 C-terminal" evidence="3">
    <location>
        <begin position="412"/>
        <end position="634"/>
    </location>
</feature>
<dbReference type="PANTHER" id="PTHR22731:SF3">
    <property type="entry name" value="RIBONUCLEASES P_MRP PROTEIN SUBUNIT POP1"/>
    <property type="match status" value="1"/>
</dbReference>
<dbReference type="Pfam" id="PF22770">
    <property type="entry name" value="POP1_C"/>
    <property type="match status" value="1"/>
</dbReference>
<name>A0A5B7FPB9_PORTR</name>
<evidence type="ECO:0000313" key="4">
    <source>
        <dbReference type="EMBL" id="MPC47197.1"/>
    </source>
</evidence>
<gene>
    <name evidence="4" type="primary">POP1_1</name>
    <name evidence="4" type="ORF">E2C01_040934</name>
</gene>
<dbReference type="Pfam" id="PF08170">
    <property type="entry name" value="POPLD"/>
    <property type="match status" value="1"/>
</dbReference>
<dbReference type="EMBL" id="VSRR010007604">
    <property type="protein sequence ID" value="MPC47197.1"/>
    <property type="molecule type" value="Genomic_DNA"/>
</dbReference>
<dbReference type="AlphaFoldDB" id="A0A5B7FPB9"/>
<evidence type="ECO:0000313" key="5">
    <source>
        <dbReference type="Proteomes" id="UP000324222"/>
    </source>
</evidence>
<reference evidence="4 5" key="1">
    <citation type="submission" date="2019-05" db="EMBL/GenBank/DDBJ databases">
        <title>Another draft genome of Portunus trituberculatus and its Hox gene families provides insights of decapod evolution.</title>
        <authorList>
            <person name="Jeong J.-H."/>
            <person name="Song I."/>
            <person name="Kim S."/>
            <person name="Choi T."/>
            <person name="Kim D."/>
            <person name="Ryu S."/>
            <person name="Kim W."/>
        </authorList>
    </citation>
    <scope>NUCLEOTIDE SEQUENCE [LARGE SCALE GENOMIC DNA]</scope>
    <source>
        <tissue evidence="4">Muscle</tissue>
    </source>
</reference>
<sequence length="644" mass="71724">MTLLKDTLNRFRLLGPRAYSVLSSTAVPANVAVEEEEVEGTVECVEVKEAWWRHYYREEGRLQSHQKQVAAWKQLASCSHPPGKVVLPLTVRDPRVMLPTKKVPIVDEDSDRVKPASPEEWPVESAMYSSDLRDQITLSKESDAALNQRRSQFLVPGSQLPETPQEARLPLLLLSRPPTSAGLGSGWDVVTPAGWGMSVFLPLVFSGGVVNGQHEAENLHLEALTSLPPHLLPDTPAGDLHCTWLAAERHQEFFKRPPASRHNYIKLGVQFPFTQPWRKLLQEWQPGILDFFVLREERLLQCLSQLIHNVRKTSSKKGEKEEAAGGTSTSSTDSKTSKTGKGFTYSSSNGNAATTTDTKPEKRKAEDVMSCKETKKIKLEQSQENTQICAAEESVSGETAGMQELTVASPVSLVMVQLVLAHKGTMEPCAMVCLPQDKDFFPDDGLLRLREQGEALKEPLHEDLNHDRRAKMREEHSKIQGRLRRVRRRARQSVAKEMDFVTAAHSTQTLKDATTEALRKVDKENEAILKKHSSYKEEMESAWLMGANDPLQCCARTIMGYITHGTFSYTHGKAAGIGWVALKPLLRLVEQCREGRGQSSLLEAPSRGKCTKSLPVLVRNPSTVQYRWAHLSLVENPPPGSATG</sequence>